<accession>A0A4Y9LSY4</accession>
<protein>
    <recommendedName>
        <fullName evidence="4">SRPBCC domain-containing protein</fullName>
    </recommendedName>
</protein>
<dbReference type="Pfam" id="PF10604">
    <property type="entry name" value="Polyketide_cyc2"/>
    <property type="match status" value="1"/>
</dbReference>
<dbReference type="InterPro" id="IPR019587">
    <property type="entry name" value="Polyketide_cyclase/dehydratase"/>
</dbReference>
<organism evidence="2 3">
    <name type="scientific">Bradyrhizobium niftali</name>
    <dbReference type="NCBI Taxonomy" id="2560055"/>
    <lineage>
        <taxon>Bacteria</taxon>
        <taxon>Pseudomonadati</taxon>
        <taxon>Pseudomonadota</taxon>
        <taxon>Alphaproteobacteria</taxon>
        <taxon>Hyphomicrobiales</taxon>
        <taxon>Nitrobacteraceae</taxon>
        <taxon>Bradyrhizobium</taxon>
    </lineage>
</organism>
<evidence type="ECO:0008006" key="4">
    <source>
        <dbReference type="Google" id="ProtNLM"/>
    </source>
</evidence>
<proteinExistence type="predicted"/>
<evidence type="ECO:0000313" key="2">
    <source>
        <dbReference type="EMBL" id="TFV45183.1"/>
    </source>
</evidence>
<dbReference type="AlphaFoldDB" id="A0A4Y9LSY4"/>
<dbReference type="OrthoDB" id="8224011at2"/>
<name>A0A4Y9LSY4_9BRAD</name>
<dbReference type="EMBL" id="SPQT01000015">
    <property type="protein sequence ID" value="TFV45183.1"/>
    <property type="molecule type" value="Genomic_DNA"/>
</dbReference>
<evidence type="ECO:0000313" key="3">
    <source>
        <dbReference type="Proteomes" id="UP000297966"/>
    </source>
</evidence>
<sequence length="216" mass="24152">MTKRLYFPSTDSCARWMLLGASMASLLSIATSAGAQTNTLHTGTKKEAIMTMKQDLAMRSPEIHWPEGFNPATADLFSHNELLINASCEKIWGHIVDARKWPQWYPNSGGVELPEGTKVLGDGTTWRWSTFGLSIESKVQEYVPHTRLGWYGYAPGTRPSFYHTWYLAPQGTSCLVITDEVGVGKDAAHLREADESLLHRGHDLWLATLKWVSESN</sequence>
<dbReference type="SUPFAM" id="SSF55961">
    <property type="entry name" value="Bet v1-like"/>
    <property type="match status" value="1"/>
</dbReference>
<keyword evidence="1" id="KW-0732">Signal</keyword>
<evidence type="ECO:0000256" key="1">
    <source>
        <dbReference type="SAM" id="SignalP"/>
    </source>
</evidence>
<dbReference type="InterPro" id="IPR023393">
    <property type="entry name" value="START-like_dom_sf"/>
</dbReference>
<keyword evidence="3" id="KW-1185">Reference proteome</keyword>
<gene>
    <name evidence="2" type="ORF">E4K65_24225</name>
</gene>
<dbReference type="RefSeq" id="WP_135176293.1">
    <property type="nucleotide sequence ID" value="NZ_JBIYER010000001.1"/>
</dbReference>
<dbReference type="Proteomes" id="UP000297966">
    <property type="component" value="Unassembled WGS sequence"/>
</dbReference>
<feature type="signal peptide" evidence="1">
    <location>
        <begin position="1"/>
        <end position="35"/>
    </location>
</feature>
<feature type="chain" id="PRO_5021248364" description="SRPBCC domain-containing protein" evidence="1">
    <location>
        <begin position="36"/>
        <end position="216"/>
    </location>
</feature>
<dbReference type="Gene3D" id="3.30.530.20">
    <property type="match status" value="1"/>
</dbReference>
<reference evidence="2 3" key="1">
    <citation type="submission" date="2019-03" db="EMBL/GenBank/DDBJ databases">
        <title>Bradyrhizobium diversity isolated from nodules of Chamaecrista fasciculata.</title>
        <authorList>
            <person name="Klepa M.S."/>
            <person name="Urquiaga M.O."/>
            <person name="Hungria M."/>
            <person name="Delamuta J.R."/>
        </authorList>
    </citation>
    <scope>NUCLEOTIDE SEQUENCE [LARGE SCALE GENOMIC DNA]</scope>
    <source>
        <strain evidence="2 3">CNPSo 3448</strain>
    </source>
</reference>
<comment type="caution">
    <text evidence="2">The sequence shown here is derived from an EMBL/GenBank/DDBJ whole genome shotgun (WGS) entry which is preliminary data.</text>
</comment>